<dbReference type="InterPro" id="IPR036259">
    <property type="entry name" value="MFS_trans_sf"/>
</dbReference>
<evidence type="ECO:0000313" key="6">
    <source>
        <dbReference type="EMBL" id="MDP9652021.1"/>
    </source>
</evidence>
<gene>
    <name evidence="6" type="ORF">J2793_007496</name>
</gene>
<feature type="transmembrane region" description="Helical" evidence="4">
    <location>
        <begin position="235"/>
        <end position="257"/>
    </location>
</feature>
<keyword evidence="3 4" id="KW-0472">Membrane</keyword>
<evidence type="ECO:0000256" key="2">
    <source>
        <dbReference type="ARBA" id="ARBA00022989"/>
    </source>
</evidence>
<feature type="transmembrane region" description="Helical" evidence="4">
    <location>
        <begin position="205"/>
        <end position="229"/>
    </location>
</feature>
<evidence type="ECO:0000259" key="5">
    <source>
        <dbReference type="PROSITE" id="PS50850"/>
    </source>
</evidence>
<dbReference type="RefSeq" id="WP_392396501.1">
    <property type="nucleotide sequence ID" value="NZ_JAURTK010000051.1"/>
</dbReference>
<dbReference type="EMBL" id="JAURTK010000051">
    <property type="protein sequence ID" value="MDP9652021.1"/>
    <property type="molecule type" value="Genomic_DNA"/>
</dbReference>
<feature type="domain" description="Major facilitator superfamily (MFS) profile" evidence="5">
    <location>
        <begin position="1"/>
        <end position="268"/>
    </location>
</feature>
<feature type="transmembrane region" description="Helical" evidence="4">
    <location>
        <begin position="37"/>
        <end position="55"/>
    </location>
</feature>
<keyword evidence="1 4" id="KW-0812">Transmembrane</keyword>
<dbReference type="GO" id="GO:0022857">
    <property type="term" value="F:transmembrane transporter activity"/>
    <property type="evidence" value="ECO:0007669"/>
    <property type="project" value="InterPro"/>
</dbReference>
<evidence type="ECO:0000256" key="1">
    <source>
        <dbReference type="ARBA" id="ARBA00022692"/>
    </source>
</evidence>
<dbReference type="SUPFAM" id="SSF103473">
    <property type="entry name" value="MFS general substrate transporter"/>
    <property type="match status" value="1"/>
</dbReference>
<keyword evidence="2 4" id="KW-1133">Transmembrane helix</keyword>
<proteinExistence type="predicted"/>
<protein>
    <submittedName>
        <fullName evidence="6">MFS family arabinose efflux permease</fullName>
    </submittedName>
</protein>
<dbReference type="AlphaFoldDB" id="A0AB73IPW6"/>
<name>A0AB73IPW6_9BURK</name>
<feature type="transmembrane region" description="Helical" evidence="4">
    <location>
        <begin position="67"/>
        <end position="83"/>
    </location>
</feature>
<sequence>MLLLATCAGLGVANVYYLQPGLSLVQAEFSASPERVGWVPTLTQIGYALGMLLLAPLGDVVSRRRLILVKAVLLVLALLAAGISPGLGWLLIASVAVGLLGSIGQDFVPIAAQLAPDEQRGRAMGTVTTGLLTGILLSRTLGGWVAEPLGWRAMQFLAAGLMLGVMAIAWRTVPNLPPASRSRSRYGTLIASLWTFWRQHRTLRLAVVSQALLASTLGAFWSTLALVLAASPFHLGAGVAGTYGIAGAAGALAAPWFGRLNDRRGCAP</sequence>
<dbReference type="PANTHER" id="PTHR42910:SF1">
    <property type="entry name" value="MAJOR FACILITATOR SUPERFAMILY (MFS) PROFILE DOMAIN-CONTAINING PROTEIN"/>
    <property type="match status" value="1"/>
</dbReference>
<feature type="transmembrane region" description="Helical" evidence="4">
    <location>
        <begin position="153"/>
        <end position="173"/>
    </location>
</feature>
<organism evidence="6 7">
    <name type="scientific">Paraburkholderia caledonica</name>
    <dbReference type="NCBI Taxonomy" id="134536"/>
    <lineage>
        <taxon>Bacteria</taxon>
        <taxon>Pseudomonadati</taxon>
        <taxon>Pseudomonadota</taxon>
        <taxon>Betaproteobacteria</taxon>
        <taxon>Burkholderiales</taxon>
        <taxon>Burkholderiaceae</taxon>
        <taxon>Paraburkholderia</taxon>
    </lineage>
</organism>
<dbReference type="InterPro" id="IPR020846">
    <property type="entry name" value="MFS_dom"/>
</dbReference>
<evidence type="ECO:0000313" key="7">
    <source>
        <dbReference type="Proteomes" id="UP001229486"/>
    </source>
</evidence>
<accession>A0AB73IPW6</accession>
<dbReference type="PANTHER" id="PTHR42910">
    <property type="entry name" value="TRANSPORTER SCO4007-RELATED"/>
    <property type="match status" value="1"/>
</dbReference>
<evidence type="ECO:0000256" key="3">
    <source>
        <dbReference type="ARBA" id="ARBA00023136"/>
    </source>
</evidence>
<dbReference type="Pfam" id="PF07690">
    <property type="entry name" value="MFS_1"/>
    <property type="match status" value="1"/>
</dbReference>
<dbReference type="PROSITE" id="PS50850">
    <property type="entry name" value="MFS"/>
    <property type="match status" value="1"/>
</dbReference>
<reference evidence="6" key="1">
    <citation type="submission" date="2023-07" db="EMBL/GenBank/DDBJ databases">
        <title>Sorghum-associated microbial communities from plants grown in Nebraska, USA.</title>
        <authorList>
            <person name="Schachtman D."/>
        </authorList>
    </citation>
    <scope>NUCLEOTIDE SEQUENCE</scope>
    <source>
        <strain evidence="6">DS1061</strain>
    </source>
</reference>
<evidence type="ECO:0000256" key="4">
    <source>
        <dbReference type="SAM" id="Phobius"/>
    </source>
</evidence>
<dbReference type="Proteomes" id="UP001229486">
    <property type="component" value="Unassembled WGS sequence"/>
</dbReference>
<dbReference type="Gene3D" id="1.20.1250.20">
    <property type="entry name" value="MFS general substrate transporter like domains"/>
    <property type="match status" value="1"/>
</dbReference>
<dbReference type="InterPro" id="IPR011701">
    <property type="entry name" value="MFS"/>
</dbReference>
<comment type="caution">
    <text evidence="6">The sequence shown here is derived from an EMBL/GenBank/DDBJ whole genome shotgun (WGS) entry which is preliminary data.</text>
</comment>